<name>A0AA38XBW8_9EURO</name>
<evidence type="ECO:0000256" key="3">
    <source>
        <dbReference type="ARBA" id="ARBA00022630"/>
    </source>
</evidence>
<keyword evidence="5" id="KW-0560">Oxidoreductase</keyword>
<dbReference type="Gene3D" id="3.30.43.10">
    <property type="entry name" value="Uridine Diphospho-n-acetylenolpyruvylglucosamine Reductase, domain 2"/>
    <property type="match status" value="1"/>
</dbReference>
<dbReference type="SUPFAM" id="SSF56176">
    <property type="entry name" value="FAD-binding/transporter-associated domain-like"/>
    <property type="match status" value="1"/>
</dbReference>
<dbReference type="InterPro" id="IPR050416">
    <property type="entry name" value="FAD-linked_Oxidoreductase"/>
</dbReference>
<dbReference type="Gene3D" id="3.30.465.10">
    <property type="match status" value="1"/>
</dbReference>
<dbReference type="GO" id="GO:0016491">
    <property type="term" value="F:oxidoreductase activity"/>
    <property type="evidence" value="ECO:0007669"/>
    <property type="project" value="UniProtKB-KW"/>
</dbReference>
<feature type="domain" description="FAD-binding PCMH-type" evidence="6">
    <location>
        <begin position="51"/>
        <end position="222"/>
    </location>
</feature>
<dbReference type="EMBL" id="JAPDRK010000007">
    <property type="protein sequence ID" value="KAJ9610301.1"/>
    <property type="molecule type" value="Genomic_DNA"/>
</dbReference>
<dbReference type="InterPro" id="IPR036318">
    <property type="entry name" value="FAD-bd_PCMH-like_sf"/>
</dbReference>
<evidence type="ECO:0000256" key="4">
    <source>
        <dbReference type="ARBA" id="ARBA00022827"/>
    </source>
</evidence>
<keyword evidence="4" id="KW-0274">FAD</keyword>
<evidence type="ECO:0000256" key="2">
    <source>
        <dbReference type="ARBA" id="ARBA00005466"/>
    </source>
</evidence>
<comment type="similarity">
    <text evidence="2">Belongs to the oxygen-dependent FAD-linked oxidoreductase family.</text>
</comment>
<keyword evidence="8" id="KW-1185">Reference proteome</keyword>
<dbReference type="InterPro" id="IPR016167">
    <property type="entry name" value="FAD-bd_PCMH_sub1"/>
</dbReference>
<sequence length="498" mass="53075">MGSIAASNSKRTLSNDDISALESLLASTTATVLTPQDADYSASIKRWSSAAEKPAAGVVTPSTSEEVSIVVKYASEQGIDLAVKGGGHSTAGVSSTSGGLLIDMNAKMRKVRVDTEKKLFYIEGGASWGDVDQAGLPHKLATVGGTVADTGVGGLTLGGGYGWLSGQRGLVIDNWIEATIVLASGEIKKVSAKTDPELFWGLQGAGQNFGVVTEFVLQAYDQGDVFCGMLLYPPTPEAVEKVVAATNDLYTPDANGKTKVAGRGAGGVAFARPPPAEGKVMLMAVVLYFGTEQEAKEVYKGLYDAGPVADTTAMVPYPVTNTLLAPPIGLRASMKGTAYTLPIRTEFAQKLLTEYTKFTDGNDDLGVSIILFEVYDPAQVVAHDAGSFANRGWHLNGMVLPMWTKEENDQHCRQWARDMTALFKTELESQAEATSKGVDGGVSLRGKKGATMLYGNYDQYDEKSRDIFGENYPRLQKLKAEFDPSNVFNKLFAVTPQA</sequence>
<organism evidence="7 8">
    <name type="scientific">Cladophialophora chaetospira</name>
    <dbReference type="NCBI Taxonomy" id="386627"/>
    <lineage>
        <taxon>Eukaryota</taxon>
        <taxon>Fungi</taxon>
        <taxon>Dikarya</taxon>
        <taxon>Ascomycota</taxon>
        <taxon>Pezizomycotina</taxon>
        <taxon>Eurotiomycetes</taxon>
        <taxon>Chaetothyriomycetidae</taxon>
        <taxon>Chaetothyriales</taxon>
        <taxon>Herpotrichiellaceae</taxon>
        <taxon>Cladophialophora</taxon>
    </lineage>
</organism>
<evidence type="ECO:0000313" key="7">
    <source>
        <dbReference type="EMBL" id="KAJ9610301.1"/>
    </source>
</evidence>
<evidence type="ECO:0000256" key="1">
    <source>
        <dbReference type="ARBA" id="ARBA00001974"/>
    </source>
</evidence>
<dbReference type="Proteomes" id="UP001172673">
    <property type="component" value="Unassembled WGS sequence"/>
</dbReference>
<dbReference type="PROSITE" id="PS51387">
    <property type="entry name" value="FAD_PCMH"/>
    <property type="match status" value="1"/>
</dbReference>
<dbReference type="InterPro" id="IPR016169">
    <property type="entry name" value="FAD-bd_PCMH_sub2"/>
</dbReference>
<dbReference type="PANTHER" id="PTHR42973">
    <property type="entry name" value="BINDING OXIDOREDUCTASE, PUTATIVE (AFU_ORTHOLOGUE AFUA_1G17690)-RELATED"/>
    <property type="match status" value="1"/>
</dbReference>
<evidence type="ECO:0000313" key="8">
    <source>
        <dbReference type="Proteomes" id="UP001172673"/>
    </source>
</evidence>
<protein>
    <recommendedName>
        <fullName evidence="6">FAD-binding PCMH-type domain-containing protein</fullName>
    </recommendedName>
</protein>
<dbReference type="InterPro" id="IPR012951">
    <property type="entry name" value="BBE"/>
</dbReference>
<gene>
    <name evidence="7" type="ORF">H2200_005078</name>
</gene>
<accession>A0AA38XBW8</accession>
<dbReference type="GO" id="GO:0071949">
    <property type="term" value="F:FAD binding"/>
    <property type="evidence" value="ECO:0007669"/>
    <property type="project" value="InterPro"/>
</dbReference>
<reference evidence="7" key="1">
    <citation type="submission" date="2022-10" db="EMBL/GenBank/DDBJ databases">
        <title>Culturing micro-colonial fungi from biological soil crusts in the Mojave desert and describing Neophaeococcomyces mojavensis, and introducing the new genera and species Taxawa tesnikishii.</title>
        <authorList>
            <person name="Kurbessoian T."/>
            <person name="Stajich J.E."/>
        </authorList>
    </citation>
    <scope>NUCLEOTIDE SEQUENCE</scope>
    <source>
        <strain evidence="7">TK_41</strain>
    </source>
</reference>
<keyword evidence="3" id="KW-0285">Flavoprotein</keyword>
<dbReference type="PANTHER" id="PTHR42973:SF39">
    <property type="entry name" value="FAD-BINDING PCMH-TYPE DOMAIN-CONTAINING PROTEIN"/>
    <property type="match status" value="1"/>
</dbReference>
<dbReference type="Pfam" id="PF08031">
    <property type="entry name" value="BBE"/>
    <property type="match status" value="1"/>
</dbReference>
<evidence type="ECO:0000259" key="6">
    <source>
        <dbReference type="PROSITE" id="PS51387"/>
    </source>
</evidence>
<dbReference type="AlphaFoldDB" id="A0AA38XBW8"/>
<dbReference type="InterPro" id="IPR016166">
    <property type="entry name" value="FAD-bd_PCMH"/>
</dbReference>
<dbReference type="Pfam" id="PF01565">
    <property type="entry name" value="FAD_binding_4"/>
    <property type="match status" value="1"/>
</dbReference>
<evidence type="ECO:0000256" key="5">
    <source>
        <dbReference type="ARBA" id="ARBA00023002"/>
    </source>
</evidence>
<comment type="cofactor">
    <cofactor evidence="1">
        <name>FAD</name>
        <dbReference type="ChEBI" id="CHEBI:57692"/>
    </cofactor>
</comment>
<comment type="caution">
    <text evidence="7">The sequence shown here is derived from an EMBL/GenBank/DDBJ whole genome shotgun (WGS) entry which is preliminary data.</text>
</comment>
<proteinExistence type="inferred from homology"/>
<dbReference type="Gene3D" id="3.40.462.20">
    <property type="match status" value="1"/>
</dbReference>
<dbReference type="InterPro" id="IPR006094">
    <property type="entry name" value="Oxid_FAD_bind_N"/>
</dbReference>